<accession>A0A9K3Q0I2</accession>
<keyword evidence="3" id="KW-1185">Reference proteome</keyword>
<gene>
    <name evidence="2" type="ORF">IV203_029537</name>
</gene>
<reference evidence="2" key="2">
    <citation type="submission" date="2021-04" db="EMBL/GenBank/DDBJ databases">
        <authorList>
            <person name="Podell S."/>
        </authorList>
    </citation>
    <scope>NUCLEOTIDE SEQUENCE</scope>
    <source>
        <strain evidence="2">Hildebrandi</strain>
    </source>
</reference>
<feature type="region of interest" description="Disordered" evidence="1">
    <location>
        <begin position="422"/>
        <end position="443"/>
    </location>
</feature>
<feature type="region of interest" description="Disordered" evidence="1">
    <location>
        <begin position="1"/>
        <end position="32"/>
    </location>
</feature>
<evidence type="ECO:0000313" key="2">
    <source>
        <dbReference type="EMBL" id="KAG7366867.1"/>
    </source>
</evidence>
<evidence type="ECO:0000313" key="3">
    <source>
        <dbReference type="Proteomes" id="UP000693970"/>
    </source>
</evidence>
<organism evidence="2 3">
    <name type="scientific">Nitzschia inconspicua</name>
    <dbReference type="NCBI Taxonomy" id="303405"/>
    <lineage>
        <taxon>Eukaryota</taxon>
        <taxon>Sar</taxon>
        <taxon>Stramenopiles</taxon>
        <taxon>Ochrophyta</taxon>
        <taxon>Bacillariophyta</taxon>
        <taxon>Bacillariophyceae</taxon>
        <taxon>Bacillariophycidae</taxon>
        <taxon>Bacillariales</taxon>
        <taxon>Bacillariaceae</taxon>
        <taxon>Nitzschia</taxon>
    </lineage>
</organism>
<reference evidence="2" key="1">
    <citation type="journal article" date="2021" name="Sci. Rep.">
        <title>Diploid genomic architecture of Nitzschia inconspicua, an elite biomass production diatom.</title>
        <authorList>
            <person name="Oliver A."/>
            <person name="Podell S."/>
            <person name="Pinowska A."/>
            <person name="Traller J.C."/>
            <person name="Smith S.R."/>
            <person name="McClure R."/>
            <person name="Beliaev A."/>
            <person name="Bohutskyi P."/>
            <person name="Hill E.A."/>
            <person name="Rabines A."/>
            <person name="Zheng H."/>
            <person name="Allen L.Z."/>
            <person name="Kuo A."/>
            <person name="Grigoriev I.V."/>
            <person name="Allen A.E."/>
            <person name="Hazlebeck D."/>
            <person name="Allen E.E."/>
        </authorList>
    </citation>
    <scope>NUCLEOTIDE SEQUENCE</scope>
    <source>
        <strain evidence="2">Hildebrandi</strain>
    </source>
</reference>
<dbReference type="EMBL" id="JAGRRH010000007">
    <property type="protein sequence ID" value="KAG7366867.1"/>
    <property type="molecule type" value="Genomic_DNA"/>
</dbReference>
<dbReference type="AlphaFoldDB" id="A0A9K3Q0I2"/>
<evidence type="ECO:0000256" key="1">
    <source>
        <dbReference type="SAM" id="MobiDB-lite"/>
    </source>
</evidence>
<dbReference type="Proteomes" id="UP000693970">
    <property type="component" value="Unassembled WGS sequence"/>
</dbReference>
<protein>
    <submittedName>
        <fullName evidence="2">Uncharacterized protein</fullName>
    </submittedName>
</protein>
<sequence>MSPGMKDWGNGGADGRVINMMDTPFDDQSPRIRSDDQIMYSSNQRKHLSLDVWNNVNEVRWERETNKQVMPPLPPTTSDSGREREVFWMKLLEEQINVDVGESFVQTANDEEQPAEEDFLSRRSTLVGKEIVKACSSGDGSPLSLSSAFQKDYSSNCDGQFQNVVSGYAAPVPLPSNNKRQEWRRSFGDATNNARFNAVGTIGTTEVASKVASWEGAPDKKNHNDASWIKTVTNNEKSTPHKPYHDANPLKTRELSTTARATIEKYSTASPPQSFHTKKMLGGRKMEKVGPNPDDHQKFRWAYDTWLKAGLMSKKSKYDDKDSLFWLSRNSNCRLKSLAHLSPDFGNKDEKANDAELQDVLTLSLGLSPDQHVSPISKTFSSADIQPIPSSSDDEAEEGHFQQLLNMWRDQSLKKQKGKVGALTKSKGKEDIPVNSASTTSDLRTTILSPSEKESIISSQIKEIPAPRGRDNSVPPSPQRLGELSVISMVSSDIFPFNNDASGEVINQQKLPGRSFSHSEVYDYDYVERGCSSCALVILKSQEETYDVVAGEAQFGSGGNLLVRNVESLSGNNQLIENDPPCECSKSVFSGNDDLISFFLPQMGMACTCGRQRRGLANPNEPTGIENVLRPWQCEFLKSFGISRGEQLVKAKHRSGDILARALRQWRKKNDMVPFKTSACSMALNIWAKTCKAYVRSIRRQILDGTPFLEHQPESSMNELSIFLKCLPNAPTKQDMEALCDIEPESQVEV</sequence>
<name>A0A9K3Q0I2_9STRA</name>
<dbReference type="OrthoDB" id="49398at2759"/>
<comment type="caution">
    <text evidence="2">The sequence shown here is derived from an EMBL/GenBank/DDBJ whole genome shotgun (WGS) entry which is preliminary data.</text>
</comment>
<proteinExistence type="predicted"/>